<dbReference type="Pfam" id="PF14238">
    <property type="entry name" value="DUF4340"/>
    <property type="match status" value="1"/>
</dbReference>
<dbReference type="AlphaFoldDB" id="D5EMU5"/>
<keyword evidence="4" id="KW-1185">Reference proteome</keyword>
<dbReference type="HOGENOM" id="CLU_386278_0_0_0"/>
<dbReference type="eggNOG" id="ENOG5032VJ4">
    <property type="taxonomic scope" value="Bacteria"/>
</dbReference>
<evidence type="ECO:0000256" key="1">
    <source>
        <dbReference type="SAM" id="MobiDB-lite"/>
    </source>
</evidence>
<protein>
    <recommendedName>
        <fullName evidence="2">DUF4340 domain-containing protein</fullName>
    </recommendedName>
</protein>
<name>D5EMU5_CORAD</name>
<reference evidence="3 4" key="1">
    <citation type="journal article" date="2010" name="Stand. Genomic Sci.">
        <title>Complete genome sequence of Coraliomargarita akajimensis type strain (04OKA010-24).</title>
        <authorList>
            <person name="Mavromatis K."/>
            <person name="Abt B."/>
            <person name="Brambilla E."/>
            <person name="Lapidus A."/>
            <person name="Copeland A."/>
            <person name="Deshpande S."/>
            <person name="Nolan M."/>
            <person name="Lucas S."/>
            <person name="Tice H."/>
            <person name="Cheng J.F."/>
            <person name="Han C."/>
            <person name="Detter J.C."/>
            <person name="Woyke T."/>
            <person name="Goodwin L."/>
            <person name="Pitluck S."/>
            <person name="Held B."/>
            <person name="Brettin T."/>
            <person name="Tapia R."/>
            <person name="Ivanova N."/>
            <person name="Mikhailova N."/>
            <person name="Pati A."/>
            <person name="Liolios K."/>
            <person name="Chen A."/>
            <person name="Palaniappan K."/>
            <person name="Land M."/>
            <person name="Hauser L."/>
            <person name="Chang Y.J."/>
            <person name="Jeffries C.D."/>
            <person name="Rohde M."/>
            <person name="Goker M."/>
            <person name="Bristow J."/>
            <person name="Eisen J.A."/>
            <person name="Markowitz V."/>
            <person name="Hugenholtz P."/>
            <person name="Klenk H.P."/>
            <person name="Kyrpides N.C."/>
        </authorList>
    </citation>
    <scope>NUCLEOTIDE SEQUENCE [LARGE SCALE GENOMIC DNA]</scope>
    <source>
        <strain evidence="4">DSM 45221 / IAM 15411 / JCM 23193 / KCTC 12865</strain>
    </source>
</reference>
<proteinExistence type="predicted"/>
<dbReference type="Proteomes" id="UP000000925">
    <property type="component" value="Chromosome"/>
</dbReference>
<evidence type="ECO:0000313" key="3">
    <source>
        <dbReference type="EMBL" id="ADE55335.1"/>
    </source>
</evidence>
<gene>
    <name evidence="3" type="ordered locus">Caka_2318</name>
</gene>
<feature type="region of interest" description="Disordered" evidence="1">
    <location>
        <begin position="617"/>
        <end position="656"/>
    </location>
</feature>
<evidence type="ECO:0000259" key="2">
    <source>
        <dbReference type="Pfam" id="PF14238"/>
    </source>
</evidence>
<dbReference type="EMBL" id="CP001998">
    <property type="protein sequence ID" value="ADE55335.1"/>
    <property type="molecule type" value="Genomic_DNA"/>
</dbReference>
<organism evidence="3 4">
    <name type="scientific">Coraliomargarita akajimensis (strain DSM 45221 / IAM 15411 / JCM 23193 / KCTC 12865 / 04OKA010-24)</name>
    <dbReference type="NCBI Taxonomy" id="583355"/>
    <lineage>
        <taxon>Bacteria</taxon>
        <taxon>Pseudomonadati</taxon>
        <taxon>Verrucomicrobiota</taxon>
        <taxon>Opitutia</taxon>
        <taxon>Puniceicoccales</taxon>
        <taxon>Coraliomargaritaceae</taxon>
        <taxon>Coraliomargarita</taxon>
    </lineage>
</organism>
<accession>D5EMU5</accession>
<dbReference type="KEGG" id="caa:Caka_2318"/>
<evidence type="ECO:0000313" key="4">
    <source>
        <dbReference type="Proteomes" id="UP000000925"/>
    </source>
</evidence>
<feature type="compositionally biased region" description="Pro residues" evidence="1">
    <location>
        <begin position="630"/>
        <end position="648"/>
    </location>
</feature>
<dbReference type="OrthoDB" id="179046at2"/>
<dbReference type="InterPro" id="IPR025641">
    <property type="entry name" value="DUF4340"/>
</dbReference>
<dbReference type="RefSeq" id="WP_013044057.1">
    <property type="nucleotide sequence ID" value="NC_014008.1"/>
</dbReference>
<sequence>MRIKFTLILLVLNAIAFGAILFLGRQPSGSDQKDSSLAAIISKEVIEADRLVITELQSSTVLERDGTNWIMREPMQWTANFFAVNRIINQLQFLEEQAVFSVDEITRTGQSLADYGLDEPGLTLEIANESHSVNLAIGSQTEIGQNVYILGPQQEKIYVVSSELIDSLVVGQDELKSRQIFDIPVFEVDALSVQHRSTAEEASADLKVHIRRTKTGWIFEAPLSAEADPSLVSNTINSLTSIQVEEFKPVAGDPLLRGLESPSMRVTLNGNKRYQTLLIGNPDLSKGENPPYYAQLEGSPTVFTVPSAPFDELRQAQQSLRERNFMGDTPATISAINISEGNDEVRLRKLETGGWQVTRKTTEGDVKPHRASDEEMVNFMRDLANLRATGFAVDAPTPADLNSKGFTSPRRKITLSFDDATQPLTLEFAHPTEDNENLYARTDRSEYIYKVDRRTTLQKFPLNDLHYRTKTLNTLPEAAKITRLKLEDLDSGTTIFNYAPKESEGWETMLEQLEVEEYKALRVLLQSIREFVVSRYLTDGYSESYVRANGEILPWSYRLSAEILLPGGDTDKTETRSYVFTKRLLANSQPGASKRDKVTFNNTTELIEALGTFTNQLDFPEEVSGKDVPSPEPLPPVPNPEPVAPQPEPTEEATTE</sequence>
<feature type="domain" description="DUF4340" evidence="2">
    <location>
        <begin position="217"/>
        <end position="401"/>
    </location>
</feature>
<dbReference type="STRING" id="583355.Caka_2318"/>